<dbReference type="VEuPathDB" id="VectorBase:ASTE007961"/>
<protein>
    <recommendedName>
        <fullName evidence="1">Neurotransmitter-gated ion-channel ligand-binding domain-containing protein</fullName>
    </recommendedName>
</protein>
<keyword evidence="3" id="KW-1185">Reference proteome</keyword>
<evidence type="ECO:0000259" key="1">
    <source>
        <dbReference type="Pfam" id="PF02931"/>
    </source>
</evidence>
<dbReference type="InterPro" id="IPR036734">
    <property type="entry name" value="Neur_chan_lig-bd_sf"/>
</dbReference>
<proteinExistence type="predicted"/>
<dbReference type="Proteomes" id="UP000076408">
    <property type="component" value="Unassembled WGS sequence"/>
</dbReference>
<dbReference type="STRING" id="30069.A0A182YIK8"/>
<reference evidence="3" key="1">
    <citation type="journal article" date="2014" name="Genome Biol.">
        <title>Genome analysis of a major urban malaria vector mosquito, Anopheles stephensi.</title>
        <authorList>
            <person name="Jiang X."/>
            <person name="Peery A."/>
            <person name="Hall A.B."/>
            <person name="Sharma A."/>
            <person name="Chen X.G."/>
            <person name="Waterhouse R.M."/>
            <person name="Komissarov A."/>
            <person name="Riehle M.M."/>
            <person name="Shouche Y."/>
            <person name="Sharakhova M.V."/>
            <person name="Lawson D."/>
            <person name="Pakpour N."/>
            <person name="Arensburger P."/>
            <person name="Davidson V.L."/>
            <person name="Eiglmeier K."/>
            <person name="Emrich S."/>
            <person name="George P."/>
            <person name="Kennedy R.C."/>
            <person name="Mane S.P."/>
            <person name="Maslen G."/>
            <person name="Oringanje C."/>
            <person name="Qi Y."/>
            <person name="Settlage R."/>
            <person name="Tojo M."/>
            <person name="Tubio J.M."/>
            <person name="Unger M.F."/>
            <person name="Wang B."/>
            <person name="Vernick K.D."/>
            <person name="Ribeiro J.M."/>
            <person name="James A.A."/>
            <person name="Michel K."/>
            <person name="Riehle M.A."/>
            <person name="Luckhart S."/>
            <person name="Sharakhov I.V."/>
            <person name="Tu Z."/>
        </authorList>
    </citation>
    <scope>NUCLEOTIDE SEQUENCE [LARGE SCALE GENOMIC DNA]</scope>
    <source>
        <strain evidence="3">Indian</strain>
    </source>
</reference>
<dbReference type="SUPFAM" id="SSF63712">
    <property type="entry name" value="Nicotinic receptor ligand binding domain-like"/>
    <property type="match status" value="1"/>
</dbReference>
<dbReference type="VEuPathDB" id="VectorBase:ASTEI20_036345"/>
<dbReference type="OMA" id="HITHEYE"/>
<reference evidence="2" key="2">
    <citation type="submission" date="2020-05" db="UniProtKB">
        <authorList>
            <consortium name="EnsemblMetazoa"/>
        </authorList>
    </citation>
    <scope>IDENTIFICATION</scope>
    <source>
        <strain evidence="2">Indian</strain>
    </source>
</reference>
<dbReference type="Pfam" id="PF02931">
    <property type="entry name" value="Neur_chan_LBD"/>
    <property type="match status" value="1"/>
</dbReference>
<dbReference type="EnsemblMetazoa" id="ASTEI08294-RA">
    <property type="protein sequence ID" value="ASTEI08294-PA"/>
    <property type="gene ID" value="ASTEI08294"/>
</dbReference>
<name>A0A182YIK8_ANOST</name>
<sequence>MVAVRLILGILPIVLLLSKPASSIKCDKETSNTELLLKQHLLCNGYDAKIRPAKSEFDSINITSYTYVTDFDVYSCVISSFINVIKSWNDQALQWNVSDWSNITELQFNNDELWFPQFEHITHEYEAVSSLSCDNPRFLVHNLGRIIYVPICNLRVKCSPDYTRYPYNTMYCHTWFSNHDKELVDEINFLPLHTLMIMHRKPALAMWCLMEFNASDAMLDMPGATRRTVQELRFNLQHTPHSALATIYFPTFGNI</sequence>
<dbReference type="GO" id="GO:0005230">
    <property type="term" value="F:extracellular ligand-gated monoatomic ion channel activity"/>
    <property type="evidence" value="ECO:0007669"/>
    <property type="project" value="InterPro"/>
</dbReference>
<dbReference type="VEuPathDB" id="VectorBase:ASTEI08294"/>
<dbReference type="GO" id="GO:0016020">
    <property type="term" value="C:membrane"/>
    <property type="evidence" value="ECO:0007669"/>
    <property type="project" value="InterPro"/>
</dbReference>
<accession>A0A182YIK8</accession>
<evidence type="ECO:0000313" key="2">
    <source>
        <dbReference type="EnsemblMetazoa" id="ASTEI08294-PA"/>
    </source>
</evidence>
<evidence type="ECO:0000313" key="3">
    <source>
        <dbReference type="Proteomes" id="UP000076408"/>
    </source>
</evidence>
<feature type="domain" description="Neurotransmitter-gated ion-channel ligand-binding" evidence="1">
    <location>
        <begin position="39"/>
        <end position="177"/>
    </location>
</feature>
<dbReference type="Gene3D" id="2.70.170.10">
    <property type="entry name" value="Neurotransmitter-gated ion-channel ligand-binding domain"/>
    <property type="match status" value="1"/>
</dbReference>
<organism evidence="2 3">
    <name type="scientific">Anopheles stephensi</name>
    <name type="common">Indo-Pakistan malaria mosquito</name>
    <dbReference type="NCBI Taxonomy" id="30069"/>
    <lineage>
        <taxon>Eukaryota</taxon>
        <taxon>Metazoa</taxon>
        <taxon>Ecdysozoa</taxon>
        <taxon>Arthropoda</taxon>
        <taxon>Hexapoda</taxon>
        <taxon>Insecta</taxon>
        <taxon>Pterygota</taxon>
        <taxon>Neoptera</taxon>
        <taxon>Endopterygota</taxon>
        <taxon>Diptera</taxon>
        <taxon>Nematocera</taxon>
        <taxon>Culicoidea</taxon>
        <taxon>Culicidae</taxon>
        <taxon>Anophelinae</taxon>
        <taxon>Anopheles</taxon>
    </lineage>
</organism>
<dbReference type="InterPro" id="IPR006202">
    <property type="entry name" value="Neur_chan_lig-bd"/>
</dbReference>
<dbReference type="AlphaFoldDB" id="A0A182YIK8"/>